<dbReference type="Proteomes" id="UP001152759">
    <property type="component" value="Chromosome 3"/>
</dbReference>
<dbReference type="PRINTS" id="PR00947">
    <property type="entry name" value="CUTICLE"/>
</dbReference>
<evidence type="ECO:0000256" key="1">
    <source>
        <dbReference type="ARBA" id="ARBA00022460"/>
    </source>
</evidence>
<keyword evidence="3" id="KW-0732">Signal</keyword>
<dbReference type="GO" id="GO:0008010">
    <property type="term" value="F:structural constituent of chitin-based larval cuticle"/>
    <property type="evidence" value="ECO:0007669"/>
    <property type="project" value="TreeGrafter"/>
</dbReference>
<evidence type="ECO:0008006" key="6">
    <source>
        <dbReference type="Google" id="ProtNLM"/>
    </source>
</evidence>
<dbReference type="PROSITE" id="PS51155">
    <property type="entry name" value="CHIT_BIND_RR_2"/>
    <property type="match status" value="1"/>
</dbReference>
<keyword evidence="1 2" id="KW-0193">Cuticle</keyword>
<proteinExistence type="predicted"/>
<dbReference type="InterPro" id="IPR031311">
    <property type="entry name" value="CHIT_BIND_RR_consensus"/>
</dbReference>
<dbReference type="Pfam" id="PF00379">
    <property type="entry name" value="Chitin_bind_4"/>
    <property type="match status" value="1"/>
</dbReference>
<feature type="signal peptide" evidence="3">
    <location>
        <begin position="1"/>
        <end position="18"/>
    </location>
</feature>
<dbReference type="GO" id="GO:0062129">
    <property type="term" value="C:chitin-based extracellular matrix"/>
    <property type="evidence" value="ECO:0007669"/>
    <property type="project" value="TreeGrafter"/>
</dbReference>
<dbReference type="AlphaFoldDB" id="A0A9P0F3F1"/>
<name>A0A9P0F3F1_BEMTA</name>
<dbReference type="PROSITE" id="PS00233">
    <property type="entry name" value="CHIT_BIND_RR_1"/>
    <property type="match status" value="1"/>
</dbReference>
<dbReference type="OrthoDB" id="6372059at2759"/>
<dbReference type="KEGG" id="btab:109030694"/>
<gene>
    <name evidence="4" type="ORF">BEMITA_LOCUS6318</name>
</gene>
<feature type="chain" id="PRO_5040289366" description="Cuticular protein" evidence="3">
    <location>
        <begin position="19"/>
        <end position="171"/>
    </location>
</feature>
<accession>A0A9P0F3F1</accession>
<reference evidence="4" key="1">
    <citation type="submission" date="2021-12" db="EMBL/GenBank/DDBJ databases">
        <authorList>
            <person name="King R."/>
        </authorList>
    </citation>
    <scope>NUCLEOTIDE SEQUENCE</scope>
</reference>
<sequence length="171" mass="18208">MCSLITITLLGLIGVCVGAPQFGAPRYNAQVPRYNPAPAPAQPAFAAGPYTTPIPILAQTQQVNTDGSYQYSYQTGNGIAVQENGYVKNFGVPNNEIQVAQGSYSYTGPDGIPVQVTYVADEGGFRAEGAHLPTPPPIPVEIQRALEFLATQPQDQYDDQGRIIGRTAPRG</sequence>
<protein>
    <recommendedName>
        <fullName evidence="6">Cuticular protein</fullName>
    </recommendedName>
</protein>
<dbReference type="EMBL" id="OU963864">
    <property type="protein sequence ID" value="CAH0387280.1"/>
    <property type="molecule type" value="Genomic_DNA"/>
</dbReference>
<evidence type="ECO:0000256" key="2">
    <source>
        <dbReference type="PROSITE-ProRule" id="PRU00497"/>
    </source>
</evidence>
<dbReference type="InterPro" id="IPR000618">
    <property type="entry name" value="Insect_cuticle"/>
</dbReference>
<evidence type="ECO:0000313" key="5">
    <source>
        <dbReference type="Proteomes" id="UP001152759"/>
    </source>
</evidence>
<organism evidence="4 5">
    <name type="scientific">Bemisia tabaci</name>
    <name type="common">Sweetpotato whitefly</name>
    <name type="synonym">Aleurodes tabaci</name>
    <dbReference type="NCBI Taxonomy" id="7038"/>
    <lineage>
        <taxon>Eukaryota</taxon>
        <taxon>Metazoa</taxon>
        <taxon>Ecdysozoa</taxon>
        <taxon>Arthropoda</taxon>
        <taxon>Hexapoda</taxon>
        <taxon>Insecta</taxon>
        <taxon>Pterygota</taxon>
        <taxon>Neoptera</taxon>
        <taxon>Paraneoptera</taxon>
        <taxon>Hemiptera</taxon>
        <taxon>Sternorrhyncha</taxon>
        <taxon>Aleyrodoidea</taxon>
        <taxon>Aleyrodidae</taxon>
        <taxon>Aleyrodinae</taxon>
        <taxon>Bemisia</taxon>
    </lineage>
</organism>
<keyword evidence="5" id="KW-1185">Reference proteome</keyword>
<dbReference type="PANTHER" id="PTHR10380:SF241">
    <property type="entry name" value="CUTICULAR PROTEIN 47EG-RELATED"/>
    <property type="match status" value="1"/>
</dbReference>
<dbReference type="InterPro" id="IPR050468">
    <property type="entry name" value="Cuticle_Struct_Prot"/>
</dbReference>
<evidence type="ECO:0000256" key="3">
    <source>
        <dbReference type="SAM" id="SignalP"/>
    </source>
</evidence>
<dbReference type="PANTHER" id="PTHR10380">
    <property type="entry name" value="CUTICLE PROTEIN"/>
    <property type="match status" value="1"/>
</dbReference>
<evidence type="ECO:0000313" key="4">
    <source>
        <dbReference type="EMBL" id="CAH0387280.1"/>
    </source>
</evidence>